<dbReference type="PROSITE" id="PS50850">
    <property type="entry name" value="MFS"/>
    <property type="match status" value="1"/>
</dbReference>
<feature type="transmembrane region" description="Helical" evidence="7">
    <location>
        <begin position="314"/>
        <end position="333"/>
    </location>
</feature>
<evidence type="ECO:0000256" key="7">
    <source>
        <dbReference type="SAM" id="Phobius"/>
    </source>
</evidence>
<dbReference type="Pfam" id="PF07690">
    <property type="entry name" value="MFS_1"/>
    <property type="match status" value="1"/>
</dbReference>
<keyword evidence="4 7" id="KW-1133">Transmembrane helix</keyword>
<dbReference type="GO" id="GO:0022857">
    <property type="term" value="F:transmembrane transporter activity"/>
    <property type="evidence" value="ECO:0007669"/>
    <property type="project" value="InterPro"/>
</dbReference>
<evidence type="ECO:0000256" key="2">
    <source>
        <dbReference type="ARBA" id="ARBA00022448"/>
    </source>
</evidence>
<feature type="compositionally biased region" description="Polar residues" evidence="6">
    <location>
        <begin position="1"/>
        <end position="11"/>
    </location>
</feature>
<feature type="transmembrane region" description="Helical" evidence="7">
    <location>
        <begin position="353"/>
        <end position="372"/>
    </location>
</feature>
<keyword evidence="2" id="KW-0813">Transport</keyword>
<keyword evidence="3 7" id="KW-0812">Transmembrane</keyword>
<evidence type="ECO:0000313" key="9">
    <source>
        <dbReference type="EMBL" id="KAK5105739.1"/>
    </source>
</evidence>
<feature type="region of interest" description="Disordered" evidence="6">
    <location>
        <begin position="1"/>
        <end position="23"/>
    </location>
</feature>
<dbReference type="FunFam" id="1.20.1250.20:FF:000196">
    <property type="entry name" value="MFS toxin efflux pump (AflT)"/>
    <property type="match status" value="1"/>
</dbReference>
<evidence type="ECO:0000313" key="10">
    <source>
        <dbReference type="Proteomes" id="UP001310890"/>
    </source>
</evidence>
<evidence type="ECO:0000256" key="3">
    <source>
        <dbReference type="ARBA" id="ARBA00022692"/>
    </source>
</evidence>
<evidence type="ECO:0000256" key="6">
    <source>
        <dbReference type="SAM" id="MobiDB-lite"/>
    </source>
</evidence>
<feature type="compositionally biased region" description="Low complexity" evidence="6">
    <location>
        <begin position="14"/>
        <end position="23"/>
    </location>
</feature>
<feature type="transmembrane region" description="Helical" evidence="7">
    <location>
        <begin position="67"/>
        <end position="85"/>
    </location>
</feature>
<dbReference type="Gene3D" id="1.20.1250.20">
    <property type="entry name" value="MFS general substrate transporter like domains"/>
    <property type="match status" value="1"/>
</dbReference>
<dbReference type="InterPro" id="IPR001958">
    <property type="entry name" value="Tet-R_TetA/multi-R_MdtG-like"/>
</dbReference>
<feature type="transmembrane region" description="Helical" evidence="7">
    <location>
        <begin position="236"/>
        <end position="262"/>
    </location>
</feature>
<feature type="transmembrane region" description="Helical" evidence="7">
    <location>
        <begin position="410"/>
        <end position="432"/>
    </location>
</feature>
<gene>
    <name evidence="9" type="ORF">LTR62_002327</name>
</gene>
<dbReference type="AlphaFoldDB" id="A0AAN7TAF3"/>
<dbReference type="EMBL" id="JAVRRL010000160">
    <property type="protein sequence ID" value="KAK5105739.1"/>
    <property type="molecule type" value="Genomic_DNA"/>
</dbReference>
<evidence type="ECO:0000256" key="1">
    <source>
        <dbReference type="ARBA" id="ARBA00004141"/>
    </source>
</evidence>
<feature type="transmembrane region" description="Helical" evidence="7">
    <location>
        <begin position="205"/>
        <end position="224"/>
    </location>
</feature>
<dbReference type="PANTHER" id="PTHR23501">
    <property type="entry name" value="MAJOR FACILITATOR SUPERFAMILY"/>
    <property type="match status" value="1"/>
</dbReference>
<proteinExistence type="predicted"/>
<sequence length="571" mass="60485">MSHASEGQSAQGDPESTSSASSPPSGPIFVLVVLAILLSMFLVALDMSIIATAIPQISVDFHSVKDIGWYGSAFFMCLASFVAFWGKIYKYFSLKAAYLTSIFVFEIGSLVCAIAKSSTTLIVGRAIQGAGGAGVTGGCYIIIATIVPPPKVPAFMGLVGAVFSIASVAGPLLGGVFTQKVSWRWWFVSLFCARLRLYANGNGSFYINLPIGAITMLAIFVFYHTPSNDRPLAASWTEIFLALDIPGTVIILSSLICLALAMESGGVTKPWASGDIIGTLVAWVVLTIVFVAVEWRQQERAIILPRIIKGRTTVFLCAFIFCLNASSFARNYNMPIYFQAVNGVSPTKSGIRVLPTILSVSLFTLLGSGAVGKLGYFQPFLIAGGMLATAGSGLIYTLDVESSTAMFVGYQVLAGIGIGIAIQMPVIAAQALSAKADITVTTTCVLFFQFISSAIGVSVAQNILNNRLIAALSDFAPDVEVSAVLAAGATNLKNNFPPSAVFGIRQSYVAGLRAAWLFSIALAGATVILSLFVGWKSIRPNTEDIVSDSKVRVLESEDDVRGLEHELGVCM</sequence>
<evidence type="ECO:0000259" key="8">
    <source>
        <dbReference type="PROSITE" id="PS50850"/>
    </source>
</evidence>
<dbReference type="PRINTS" id="PR01035">
    <property type="entry name" value="TCRTETA"/>
</dbReference>
<feature type="transmembrane region" description="Helical" evidence="7">
    <location>
        <begin position="28"/>
        <end position="55"/>
    </location>
</feature>
<feature type="transmembrane region" description="Helical" evidence="7">
    <location>
        <begin position="274"/>
        <end position="293"/>
    </location>
</feature>
<feature type="transmembrane region" description="Helical" evidence="7">
    <location>
        <begin position="514"/>
        <end position="535"/>
    </location>
</feature>
<dbReference type="CDD" id="cd17502">
    <property type="entry name" value="MFS_Azr1_MDR_like"/>
    <property type="match status" value="1"/>
</dbReference>
<feature type="transmembrane region" description="Helical" evidence="7">
    <location>
        <begin position="379"/>
        <end position="398"/>
    </location>
</feature>
<name>A0AAN7TAF3_9PEZI</name>
<dbReference type="GO" id="GO:0005886">
    <property type="term" value="C:plasma membrane"/>
    <property type="evidence" value="ECO:0007669"/>
    <property type="project" value="TreeGrafter"/>
</dbReference>
<reference evidence="9" key="1">
    <citation type="submission" date="2023-08" db="EMBL/GenBank/DDBJ databases">
        <title>Black Yeasts Isolated from many extreme environments.</title>
        <authorList>
            <person name="Coleine C."/>
            <person name="Stajich J.E."/>
            <person name="Selbmann L."/>
        </authorList>
    </citation>
    <scope>NUCLEOTIDE SEQUENCE</scope>
    <source>
        <strain evidence="9">CCFEE 5401</strain>
    </source>
</reference>
<evidence type="ECO:0000256" key="4">
    <source>
        <dbReference type="ARBA" id="ARBA00022989"/>
    </source>
</evidence>
<keyword evidence="5 7" id="KW-0472">Membrane</keyword>
<protein>
    <recommendedName>
        <fullName evidence="8">Major facilitator superfamily (MFS) profile domain-containing protein</fullName>
    </recommendedName>
</protein>
<feature type="transmembrane region" description="Helical" evidence="7">
    <location>
        <begin position="444"/>
        <end position="464"/>
    </location>
</feature>
<dbReference type="SUPFAM" id="SSF103473">
    <property type="entry name" value="MFS general substrate transporter"/>
    <property type="match status" value="1"/>
</dbReference>
<comment type="caution">
    <text evidence="9">The sequence shown here is derived from an EMBL/GenBank/DDBJ whole genome shotgun (WGS) entry which is preliminary data.</text>
</comment>
<evidence type="ECO:0000256" key="5">
    <source>
        <dbReference type="ARBA" id="ARBA00023136"/>
    </source>
</evidence>
<organism evidence="9 10">
    <name type="scientific">Meristemomyces frigidus</name>
    <dbReference type="NCBI Taxonomy" id="1508187"/>
    <lineage>
        <taxon>Eukaryota</taxon>
        <taxon>Fungi</taxon>
        <taxon>Dikarya</taxon>
        <taxon>Ascomycota</taxon>
        <taxon>Pezizomycotina</taxon>
        <taxon>Dothideomycetes</taxon>
        <taxon>Dothideomycetidae</taxon>
        <taxon>Mycosphaerellales</taxon>
        <taxon>Teratosphaeriaceae</taxon>
        <taxon>Meristemomyces</taxon>
    </lineage>
</organism>
<dbReference type="InterPro" id="IPR036259">
    <property type="entry name" value="MFS_trans_sf"/>
</dbReference>
<dbReference type="InterPro" id="IPR011701">
    <property type="entry name" value="MFS"/>
</dbReference>
<accession>A0AAN7TAF3</accession>
<dbReference type="InterPro" id="IPR020846">
    <property type="entry name" value="MFS_dom"/>
</dbReference>
<feature type="domain" description="Major facilitator superfamily (MFS) profile" evidence="8">
    <location>
        <begin position="32"/>
        <end position="538"/>
    </location>
</feature>
<feature type="transmembrane region" description="Helical" evidence="7">
    <location>
        <begin position="127"/>
        <end position="148"/>
    </location>
</feature>
<feature type="transmembrane region" description="Helical" evidence="7">
    <location>
        <begin position="97"/>
        <end position="115"/>
    </location>
</feature>
<feature type="transmembrane region" description="Helical" evidence="7">
    <location>
        <begin position="154"/>
        <end position="176"/>
    </location>
</feature>
<dbReference type="PANTHER" id="PTHR23501:SF177">
    <property type="entry name" value="MAJOR FACILITATOR SUPERFAMILY (MFS) PROFILE DOMAIN-CONTAINING PROTEIN-RELATED"/>
    <property type="match status" value="1"/>
</dbReference>
<comment type="subcellular location">
    <subcellularLocation>
        <location evidence="1">Membrane</location>
        <topology evidence="1">Multi-pass membrane protein</topology>
    </subcellularLocation>
</comment>
<dbReference type="Proteomes" id="UP001310890">
    <property type="component" value="Unassembled WGS sequence"/>
</dbReference>